<dbReference type="RefSeq" id="WP_263740366.1">
    <property type="nucleotide sequence ID" value="NZ_JAOWKZ010000003.1"/>
</dbReference>
<dbReference type="Gene3D" id="3.40.190.10">
    <property type="entry name" value="Periplasmic binding protein-like II"/>
    <property type="match status" value="1"/>
</dbReference>
<organism evidence="5 6">
    <name type="scientific">Albidovulum litorale</name>
    <dbReference type="NCBI Taxonomy" id="2984134"/>
    <lineage>
        <taxon>Bacteria</taxon>
        <taxon>Pseudomonadati</taxon>
        <taxon>Pseudomonadota</taxon>
        <taxon>Alphaproteobacteria</taxon>
        <taxon>Rhodobacterales</taxon>
        <taxon>Paracoccaceae</taxon>
        <taxon>Albidovulum</taxon>
    </lineage>
</organism>
<dbReference type="InterPro" id="IPR026289">
    <property type="entry name" value="SBP_TakP-like"/>
</dbReference>
<keyword evidence="2 4" id="KW-0732">Signal</keyword>
<dbReference type="PIRSF" id="PIRSF039026">
    <property type="entry name" value="SiaP"/>
    <property type="match status" value="1"/>
</dbReference>
<sequence length="363" mass="38797">MDRRSFLTKAALGGTTAAAATALAAPMYAQGNRTLTLVTTWGRGLAGVHDAAQRGADMITAMTDGQLTVDLKAAGELVGAFEVFDAVTSGQADMYHGADYYFVGQHPGYAFFTSVPFGMTAQELVNWYYHGGGMEFHDELGQIFGLKSFLGGNTGAQAGGWFNKEINGPEDFAGLKFRMPGLGGEALGKLGASVQNLPGGEVYQALASGAIDGTEWIGPWADEKAGFQEITKFYYTAGFHEPGSGLSLAMNREVYDSLTPSQQKIFEIAAGEAHQHNLAQFLSNNAAALSRLQAAGVKTLEFPDTVWDAFGKAANEVLTDPAKMGDELYKNIYDSYYASMKSSSAWIKLSDSAYTAQRDRVLG</sequence>
<dbReference type="InterPro" id="IPR038404">
    <property type="entry name" value="TRAP_DctP_sf"/>
</dbReference>
<evidence type="ECO:0000313" key="5">
    <source>
        <dbReference type="EMBL" id="MCV2873154.1"/>
    </source>
</evidence>
<feature type="chain" id="PRO_5047136536" evidence="4">
    <location>
        <begin position="25"/>
        <end position="363"/>
    </location>
</feature>
<dbReference type="Pfam" id="PF03480">
    <property type="entry name" value="DctP"/>
    <property type="match status" value="1"/>
</dbReference>
<evidence type="ECO:0000256" key="1">
    <source>
        <dbReference type="ARBA" id="ARBA00004418"/>
    </source>
</evidence>
<name>A0ABT2ZPS9_9RHOB</name>
<comment type="caution">
    <text evidence="5">The sequence shown here is derived from an EMBL/GenBank/DDBJ whole genome shotgun (WGS) entry which is preliminary data.</text>
</comment>
<keyword evidence="6" id="KW-1185">Reference proteome</keyword>
<dbReference type="Proteomes" id="UP001652564">
    <property type="component" value="Unassembled WGS sequence"/>
</dbReference>
<accession>A0ABT2ZPS9</accession>
<feature type="signal peptide" evidence="4">
    <location>
        <begin position="1"/>
        <end position="24"/>
    </location>
</feature>
<dbReference type="Gene3D" id="3.40.190.170">
    <property type="entry name" value="Bacterial extracellular solute-binding protein, family 7"/>
    <property type="match status" value="1"/>
</dbReference>
<dbReference type="PANTHER" id="PTHR33376:SF5">
    <property type="entry name" value="EXTRACYTOPLASMIC SOLUTE RECEPTOR PROTEIN"/>
    <property type="match status" value="1"/>
</dbReference>
<gene>
    <name evidence="5" type="ORF">OEZ71_12695</name>
</gene>
<evidence type="ECO:0000313" key="6">
    <source>
        <dbReference type="Proteomes" id="UP001652564"/>
    </source>
</evidence>
<dbReference type="NCBIfam" id="NF037995">
    <property type="entry name" value="TRAP_S1"/>
    <property type="match status" value="1"/>
</dbReference>
<dbReference type="InterPro" id="IPR006311">
    <property type="entry name" value="TAT_signal"/>
</dbReference>
<dbReference type="CDD" id="cd13604">
    <property type="entry name" value="PBP2_TRAP_ketoacid_lactate_like"/>
    <property type="match status" value="1"/>
</dbReference>
<reference evidence="5 6" key="1">
    <citation type="submission" date="2022-10" db="EMBL/GenBank/DDBJ databases">
        <title>Defluviimonas sp. nov., isolated from ocean surface sediments.</title>
        <authorList>
            <person name="He W."/>
            <person name="Wang L."/>
            <person name="Zhang D.-F."/>
        </authorList>
    </citation>
    <scope>NUCLEOTIDE SEQUENCE [LARGE SCALE GENOMIC DNA]</scope>
    <source>
        <strain evidence="5 6">WL0050</strain>
    </source>
</reference>
<keyword evidence="3" id="KW-0574">Periplasm</keyword>
<comment type="subcellular location">
    <subcellularLocation>
        <location evidence="1">Periplasm</location>
    </subcellularLocation>
</comment>
<dbReference type="InterPro" id="IPR018389">
    <property type="entry name" value="DctP_fam"/>
</dbReference>
<evidence type="ECO:0000256" key="2">
    <source>
        <dbReference type="ARBA" id="ARBA00022729"/>
    </source>
</evidence>
<proteinExistence type="predicted"/>
<dbReference type="PANTHER" id="PTHR33376">
    <property type="match status" value="1"/>
</dbReference>
<evidence type="ECO:0000256" key="4">
    <source>
        <dbReference type="SAM" id="SignalP"/>
    </source>
</evidence>
<protein>
    <submittedName>
        <fullName evidence="5">TRAP transporter substrate-binding protein</fullName>
    </submittedName>
</protein>
<dbReference type="PROSITE" id="PS51318">
    <property type="entry name" value="TAT"/>
    <property type="match status" value="1"/>
</dbReference>
<dbReference type="EMBL" id="JAOWKZ010000003">
    <property type="protein sequence ID" value="MCV2873154.1"/>
    <property type="molecule type" value="Genomic_DNA"/>
</dbReference>
<evidence type="ECO:0000256" key="3">
    <source>
        <dbReference type="ARBA" id="ARBA00022764"/>
    </source>
</evidence>